<organism evidence="2 3">
    <name type="scientific">Lactuca saligna</name>
    <name type="common">Willowleaf lettuce</name>
    <dbReference type="NCBI Taxonomy" id="75948"/>
    <lineage>
        <taxon>Eukaryota</taxon>
        <taxon>Viridiplantae</taxon>
        <taxon>Streptophyta</taxon>
        <taxon>Embryophyta</taxon>
        <taxon>Tracheophyta</taxon>
        <taxon>Spermatophyta</taxon>
        <taxon>Magnoliopsida</taxon>
        <taxon>eudicotyledons</taxon>
        <taxon>Gunneridae</taxon>
        <taxon>Pentapetalae</taxon>
        <taxon>asterids</taxon>
        <taxon>campanulids</taxon>
        <taxon>Asterales</taxon>
        <taxon>Asteraceae</taxon>
        <taxon>Cichorioideae</taxon>
        <taxon>Cichorieae</taxon>
        <taxon>Lactucinae</taxon>
        <taxon>Lactuca</taxon>
    </lineage>
</organism>
<proteinExistence type="predicted"/>
<protein>
    <submittedName>
        <fullName evidence="2">Uncharacterized protein</fullName>
    </submittedName>
</protein>
<dbReference type="AlphaFoldDB" id="A0AA35YM70"/>
<accession>A0AA35YM70</accession>
<evidence type="ECO:0000256" key="1">
    <source>
        <dbReference type="SAM" id="MobiDB-lite"/>
    </source>
</evidence>
<gene>
    <name evidence="2" type="ORF">LSALG_LOCUS16584</name>
</gene>
<dbReference type="EMBL" id="OX465079">
    <property type="protein sequence ID" value="CAI9276621.1"/>
    <property type="molecule type" value="Genomic_DNA"/>
</dbReference>
<keyword evidence="3" id="KW-1185">Reference proteome</keyword>
<evidence type="ECO:0000313" key="3">
    <source>
        <dbReference type="Proteomes" id="UP001177003"/>
    </source>
</evidence>
<feature type="compositionally biased region" description="Basic and acidic residues" evidence="1">
    <location>
        <begin position="140"/>
        <end position="149"/>
    </location>
</feature>
<reference evidence="2" key="1">
    <citation type="submission" date="2023-04" db="EMBL/GenBank/DDBJ databases">
        <authorList>
            <person name="Vijverberg K."/>
            <person name="Xiong W."/>
            <person name="Schranz E."/>
        </authorList>
    </citation>
    <scope>NUCLEOTIDE SEQUENCE</scope>
</reference>
<dbReference type="Proteomes" id="UP001177003">
    <property type="component" value="Chromosome 3"/>
</dbReference>
<feature type="compositionally biased region" description="Polar residues" evidence="1">
    <location>
        <begin position="270"/>
        <end position="291"/>
    </location>
</feature>
<evidence type="ECO:0000313" key="2">
    <source>
        <dbReference type="EMBL" id="CAI9276621.1"/>
    </source>
</evidence>
<sequence length="546" mass="60634">MLLEFENIAEKEKFLNEGREIWQPWFKTISAWEEVVIPEECNTSSPNLAFGRVGILTSHPGIISSSIKILVDGKPFQINILEDIFESRKLSPVLAANDFYQKMSWWDEDSIGENGSFNSDAPALHEVGLMSPEASPAKDQQSHDREYEKSQANIPGSGTNASPRLHNTLELPREEFTSSDAGSDTAGVLSPLGQNRMRASPSPVIKIHRPTRSLDLNRAPSRSFPSVSNDQFRFHSLRPLSPSRSRPHTPSSPSRIPPSFSHPIGDAHQLQGTSTRSLQVPHQSTSQAITAESNATSWEVAKTITVGESVGFQETKSSEVKNKLDSQIWGSPNFQCEVIDPVGLSGGIASIWDPSFFQVSESIKGVGFLAIKGIWLRLRKNCCLVNVYAPQDPLRKRTLWNNLFDLINSDLDSCWTHPDSTWALVIKAIHGPDGGLSRPLAAKRRSGCWGSIACLPLSLEKDQVPFLNHLRQVQNVDGSRKWTWSLESSGVYTVSSMRSLIDNMVLPHSGKIWKWNPLVPGKGEHPSLASLSWETSMYAEPFQSWH</sequence>
<name>A0AA35YM70_LACSI</name>
<feature type="region of interest" description="Disordered" evidence="1">
    <location>
        <begin position="133"/>
        <end position="291"/>
    </location>
</feature>
<feature type="compositionally biased region" description="Low complexity" evidence="1">
    <location>
        <begin position="237"/>
        <end position="264"/>
    </location>
</feature>
<feature type="compositionally biased region" description="Polar residues" evidence="1">
    <location>
        <begin position="150"/>
        <end position="162"/>
    </location>
</feature>